<evidence type="ECO:0000313" key="2">
    <source>
        <dbReference type="EMBL" id="MBB1488765.1"/>
    </source>
</evidence>
<sequence>MEKFHCLVDSSFNLLKASERNQSELQGAIKEIESSTKSLNSTAQDIESRVASAVTASSREATEYIVKKVLSNLREAEKNADRASTRFEKAAKFSVLKIGVMFFLFFLMAGALLWFMFIKNIPTIDEINRLKNEKSILVGEIASLKQYGEVSRCDGKPCIQVDNSTWYGGEEMPYYIIIRKQ</sequence>
<gene>
    <name evidence="2" type="ORF">H4O21_19335</name>
</gene>
<dbReference type="RefSeq" id="WP_182810533.1">
    <property type="nucleotide sequence ID" value="NZ_JACJFM010000034.1"/>
</dbReference>
<dbReference type="EMBL" id="JACJFM010000034">
    <property type="protein sequence ID" value="MBB1488765.1"/>
    <property type="molecule type" value="Genomic_DNA"/>
</dbReference>
<name>A0A839ITV2_9GAMM</name>
<proteinExistence type="predicted"/>
<dbReference type="AlphaFoldDB" id="A0A839ITV2"/>
<feature type="transmembrane region" description="Helical" evidence="1">
    <location>
        <begin position="95"/>
        <end position="117"/>
    </location>
</feature>
<organism evidence="2 3">
    <name type="scientific">Oceanospirillum sediminis</name>
    <dbReference type="NCBI Taxonomy" id="2760088"/>
    <lineage>
        <taxon>Bacteria</taxon>
        <taxon>Pseudomonadati</taxon>
        <taxon>Pseudomonadota</taxon>
        <taxon>Gammaproteobacteria</taxon>
        <taxon>Oceanospirillales</taxon>
        <taxon>Oceanospirillaceae</taxon>
        <taxon>Oceanospirillum</taxon>
    </lineage>
</organism>
<protein>
    <submittedName>
        <fullName evidence="2">Uncharacterized protein</fullName>
    </submittedName>
</protein>
<evidence type="ECO:0000313" key="3">
    <source>
        <dbReference type="Proteomes" id="UP000565262"/>
    </source>
</evidence>
<keyword evidence="1" id="KW-0812">Transmembrane</keyword>
<evidence type="ECO:0000256" key="1">
    <source>
        <dbReference type="SAM" id="Phobius"/>
    </source>
</evidence>
<keyword evidence="1" id="KW-0472">Membrane</keyword>
<dbReference type="Proteomes" id="UP000565262">
    <property type="component" value="Unassembled WGS sequence"/>
</dbReference>
<accession>A0A839ITV2</accession>
<keyword evidence="3" id="KW-1185">Reference proteome</keyword>
<keyword evidence="1" id="KW-1133">Transmembrane helix</keyword>
<reference evidence="2 3" key="1">
    <citation type="submission" date="2020-08" db="EMBL/GenBank/DDBJ databases">
        <title>Oceanospirillum sp. nov. isolated from marine sediment.</title>
        <authorList>
            <person name="Ji X."/>
        </authorList>
    </citation>
    <scope>NUCLEOTIDE SEQUENCE [LARGE SCALE GENOMIC DNA]</scope>
    <source>
        <strain evidence="2 3">D5</strain>
    </source>
</reference>
<comment type="caution">
    <text evidence="2">The sequence shown here is derived from an EMBL/GenBank/DDBJ whole genome shotgun (WGS) entry which is preliminary data.</text>
</comment>